<evidence type="ECO:0000256" key="3">
    <source>
        <dbReference type="ARBA" id="ARBA00023163"/>
    </source>
</evidence>
<dbReference type="Gene3D" id="1.10.357.10">
    <property type="entry name" value="Tetracycline Repressor, domain 2"/>
    <property type="match status" value="1"/>
</dbReference>
<keyword evidence="2 4" id="KW-0238">DNA-binding</keyword>
<dbReference type="PANTHER" id="PTHR47506:SF3">
    <property type="entry name" value="HTH-TYPE TRANSCRIPTIONAL REGULATOR LMRA"/>
    <property type="match status" value="1"/>
</dbReference>
<gene>
    <name evidence="6" type="ORF">NPD5_1305</name>
</gene>
<dbReference type="STRING" id="413999.CBO0760"/>
<dbReference type="Pfam" id="PF00440">
    <property type="entry name" value="TetR_N"/>
    <property type="match status" value="1"/>
</dbReference>
<feature type="domain" description="HTH tetR-type" evidence="5">
    <location>
        <begin position="11"/>
        <end position="71"/>
    </location>
</feature>
<proteinExistence type="predicted"/>
<dbReference type="GO" id="GO:0003677">
    <property type="term" value="F:DNA binding"/>
    <property type="evidence" value="ECO:0007669"/>
    <property type="project" value="UniProtKB-UniRule"/>
</dbReference>
<dbReference type="PANTHER" id="PTHR47506">
    <property type="entry name" value="TRANSCRIPTIONAL REGULATORY PROTEIN"/>
    <property type="match status" value="1"/>
</dbReference>
<evidence type="ECO:0000313" key="6">
    <source>
        <dbReference type="EMBL" id="APH14792.1"/>
    </source>
</evidence>
<dbReference type="EMBL" id="CP013243">
    <property type="protein sequence ID" value="APH14792.1"/>
    <property type="molecule type" value="Genomic_DNA"/>
</dbReference>
<dbReference type="InterPro" id="IPR009057">
    <property type="entry name" value="Homeodomain-like_sf"/>
</dbReference>
<evidence type="ECO:0000256" key="1">
    <source>
        <dbReference type="ARBA" id="ARBA00023015"/>
    </source>
</evidence>
<dbReference type="PROSITE" id="PS01081">
    <property type="entry name" value="HTH_TETR_1"/>
    <property type="match status" value="1"/>
</dbReference>
<organism evidence="6 7">
    <name type="scientific">Clostridium sporogenes</name>
    <dbReference type="NCBI Taxonomy" id="1509"/>
    <lineage>
        <taxon>Bacteria</taxon>
        <taxon>Bacillati</taxon>
        <taxon>Bacillota</taxon>
        <taxon>Clostridia</taxon>
        <taxon>Eubacteriales</taxon>
        <taxon>Clostridiaceae</taxon>
        <taxon>Clostridium</taxon>
    </lineage>
</organism>
<dbReference type="Proteomes" id="UP000182204">
    <property type="component" value="Chromosome"/>
</dbReference>
<keyword evidence="1" id="KW-0805">Transcription regulation</keyword>
<sequence length="192" mass="22552">MPKGFTENEKIIITEKLIKECKLNWQKYGYKKTSIDVLCRDIGISKGSFYSFFDTKEDLFYQVIKETQEHLYEIVEERISQNQSKYGVAEALKEIYLEYSKSSFMYDTKNPDFLSFFNKLSEQQRKELTEKSYIGTKFMLNKPFLSLKIDEDLAISILTAMLTSISQKDKMLCDSVKVFGFMIDNLIDDIFN</sequence>
<protein>
    <submittedName>
        <fullName evidence="6">Bacterial regulatory s, tetR family protein</fullName>
    </submittedName>
</protein>
<name>A0A1L3NFA4_CLOSG</name>
<dbReference type="InterPro" id="IPR023772">
    <property type="entry name" value="DNA-bd_HTH_TetR-type_CS"/>
</dbReference>
<evidence type="ECO:0000256" key="2">
    <source>
        <dbReference type="ARBA" id="ARBA00023125"/>
    </source>
</evidence>
<dbReference type="InterPro" id="IPR001647">
    <property type="entry name" value="HTH_TetR"/>
</dbReference>
<evidence type="ECO:0000256" key="4">
    <source>
        <dbReference type="PROSITE-ProRule" id="PRU00335"/>
    </source>
</evidence>
<evidence type="ECO:0000259" key="5">
    <source>
        <dbReference type="PROSITE" id="PS50977"/>
    </source>
</evidence>
<dbReference type="PROSITE" id="PS50977">
    <property type="entry name" value="HTH_TETR_2"/>
    <property type="match status" value="1"/>
</dbReference>
<dbReference type="AlphaFoldDB" id="A0A1L3NFA4"/>
<accession>A0A1L3NFA4</accession>
<dbReference type="RefSeq" id="WP_072585118.1">
    <property type="nucleotide sequence ID" value="NZ_CP013243.1"/>
</dbReference>
<feature type="DNA-binding region" description="H-T-H motif" evidence="4">
    <location>
        <begin position="34"/>
        <end position="53"/>
    </location>
</feature>
<dbReference type="SUPFAM" id="SSF46689">
    <property type="entry name" value="Homeodomain-like"/>
    <property type="match status" value="1"/>
</dbReference>
<keyword evidence="3" id="KW-0804">Transcription</keyword>
<reference evidence="6 7" key="1">
    <citation type="submission" date="2015-11" db="EMBL/GenBank/DDBJ databases">
        <authorList>
            <person name="Hill K.K."/>
            <person name="Shirey T.B."/>
            <person name="Raphael B."/>
            <person name="Daligault H.E."/>
            <person name="Davenport K.W."/>
            <person name="Bruce D.C."/>
            <person name="Foley B.T."/>
            <person name="Johnson S.L."/>
        </authorList>
    </citation>
    <scope>NUCLEOTIDE SEQUENCE [LARGE SCALE GENOMIC DNA]</scope>
    <source>
        <strain evidence="6 7">CDC_1632</strain>
    </source>
</reference>
<evidence type="ECO:0000313" key="7">
    <source>
        <dbReference type="Proteomes" id="UP000182204"/>
    </source>
</evidence>